<feature type="transmembrane region" description="Helical" evidence="6">
    <location>
        <begin position="375"/>
        <end position="402"/>
    </location>
</feature>
<keyword evidence="5 6" id="KW-0472">Membrane</keyword>
<feature type="transmembrane region" description="Helical" evidence="6">
    <location>
        <begin position="205"/>
        <end position="227"/>
    </location>
</feature>
<keyword evidence="3 6" id="KW-0812">Transmembrane</keyword>
<feature type="transmembrane region" description="Helical" evidence="6">
    <location>
        <begin position="115"/>
        <end position="133"/>
    </location>
</feature>
<dbReference type="PROSITE" id="PS50850">
    <property type="entry name" value="MFS"/>
    <property type="match status" value="1"/>
</dbReference>
<dbReference type="SUPFAM" id="SSF103473">
    <property type="entry name" value="MFS general substrate transporter"/>
    <property type="match status" value="1"/>
</dbReference>
<accession>A0AA45KFH1</accession>
<dbReference type="RefSeq" id="WP_205871728.1">
    <property type="nucleotide sequence ID" value="NZ_CP070872.1"/>
</dbReference>
<dbReference type="InterPro" id="IPR011701">
    <property type="entry name" value="MFS"/>
</dbReference>
<evidence type="ECO:0000259" key="7">
    <source>
        <dbReference type="PROSITE" id="PS50850"/>
    </source>
</evidence>
<keyword evidence="9" id="KW-1185">Reference proteome</keyword>
<comment type="subcellular location">
    <subcellularLocation>
        <location evidence="1">Cell membrane</location>
        <topology evidence="1">Multi-pass membrane protein</topology>
    </subcellularLocation>
</comment>
<feature type="transmembrane region" description="Helical" evidence="6">
    <location>
        <begin position="323"/>
        <end position="342"/>
    </location>
</feature>
<evidence type="ECO:0000256" key="3">
    <source>
        <dbReference type="ARBA" id="ARBA00022692"/>
    </source>
</evidence>
<reference evidence="8 9" key="1">
    <citation type="submission" date="2021-02" db="EMBL/GenBank/DDBJ databases">
        <title>Complete genome sequence of Lactococcus lactis strain K_LL004.</title>
        <authorList>
            <person name="Kim H.B."/>
        </authorList>
    </citation>
    <scope>NUCLEOTIDE SEQUENCE [LARGE SCALE GENOMIC DNA]</scope>
    <source>
        <strain evidence="8 9">K_LL004</strain>
    </source>
</reference>
<feature type="transmembrane region" description="Helical" evidence="6">
    <location>
        <begin position="15"/>
        <end position="33"/>
    </location>
</feature>
<evidence type="ECO:0000313" key="9">
    <source>
        <dbReference type="Proteomes" id="UP000663608"/>
    </source>
</evidence>
<name>A0AA45KFH1_9LACT</name>
<feature type="transmembrane region" description="Helical" evidence="6">
    <location>
        <begin position="86"/>
        <end position="109"/>
    </location>
</feature>
<feature type="transmembrane region" description="Helical" evidence="6">
    <location>
        <begin position="279"/>
        <end position="303"/>
    </location>
</feature>
<dbReference type="Pfam" id="PF07690">
    <property type="entry name" value="MFS_1"/>
    <property type="match status" value="1"/>
</dbReference>
<dbReference type="KEGG" id="lti:JW886_07425"/>
<dbReference type="InterPro" id="IPR020846">
    <property type="entry name" value="MFS_dom"/>
</dbReference>
<feature type="transmembrane region" description="Helical" evidence="6">
    <location>
        <begin position="145"/>
        <end position="168"/>
    </location>
</feature>
<dbReference type="GO" id="GO:0022857">
    <property type="term" value="F:transmembrane transporter activity"/>
    <property type="evidence" value="ECO:0007669"/>
    <property type="project" value="InterPro"/>
</dbReference>
<evidence type="ECO:0000256" key="6">
    <source>
        <dbReference type="SAM" id="Phobius"/>
    </source>
</evidence>
<proteinExistence type="predicted"/>
<dbReference type="GO" id="GO:0005886">
    <property type="term" value="C:plasma membrane"/>
    <property type="evidence" value="ECO:0007669"/>
    <property type="project" value="UniProtKB-SubCell"/>
</dbReference>
<evidence type="ECO:0000313" key="8">
    <source>
        <dbReference type="EMBL" id="QSE76294.1"/>
    </source>
</evidence>
<keyword evidence="2" id="KW-0813">Transport</keyword>
<feature type="transmembrane region" description="Helical" evidence="6">
    <location>
        <begin position="414"/>
        <end position="433"/>
    </location>
</feature>
<keyword evidence="4 6" id="KW-1133">Transmembrane helix</keyword>
<sequence>MTETQTSKKSGDDQGSIIVLMLALMIAIFAFQLNASMLSPALVTMQEQLHTSASAIALTQTIFFTAAALFALFLPRLADLIGRKKVLLGMLILTGIGCLISGLATNVGVLMIGRILQGAAGPIVPLCLIMLHVRVTEGKRYAKLMAILTSVNGGIAGVDALAGGWLVSHGGFRSVFLTMALTAILAVILVAIGTEESTAKQTPRMDWGGVVLLVIAMGALLTAANALQGSFGNIGLSNGTLALILFIIGIVCFIGFWQVEKRVSDPMVPIHYLKQRRTWGLLLTTLLAMTGVFAIMNGIIPALGQDKNFGLGLGADLVSFVTLTPYAVAGLVFGPISGVLAARFGFAKVLRAGLLATVLGFGLTIAGALKPSIWLLLLLSIFIGITYAGITNIMLNGLGIVLSPEDNPGYLPGLNAGMFNLGAGLSFIILYAVPSAIHTTVGGSTTGYVTGIVTGLVLVIIAFFTSFLIPDPKTTK</sequence>
<dbReference type="CDD" id="cd17504">
    <property type="entry name" value="MFS_MMR_MDR_like"/>
    <property type="match status" value="1"/>
</dbReference>
<organism evidence="8 9">
    <name type="scientific">Lactococcus taiwanensis</name>
    <dbReference type="NCBI Taxonomy" id="1151742"/>
    <lineage>
        <taxon>Bacteria</taxon>
        <taxon>Bacillati</taxon>
        <taxon>Bacillota</taxon>
        <taxon>Bacilli</taxon>
        <taxon>Lactobacillales</taxon>
        <taxon>Streptococcaceae</taxon>
        <taxon>Lactococcus</taxon>
    </lineage>
</organism>
<feature type="transmembrane region" description="Helical" evidence="6">
    <location>
        <begin position="445"/>
        <end position="469"/>
    </location>
</feature>
<evidence type="ECO:0000256" key="5">
    <source>
        <dbReference type="ARBA" id="ARBA00023136"/>
    </source>
</evidence>
<dbReference type="EMBL" id="CP070872">
    <property type="protein sequence ID" value="QSE76294.1"/>
    <property type="molecule type" value="Genomic_DNA"/>
</dbReference>
<dbReference type="Gene3D" id="1.20.1250.20">
    <property type="entry name" value="MFS general substrate transporter like domains"/>
    <property type="match status" value="2"/>
</dbReference>
<feature type="transmembrane region" description="Helical" evidence="6">
    <location>
        <begin position="239"/>
        <end position="259"/>
    </location>
</feature>
<dbReference type="PANTHER" id="PTHR23501">
    <property type="entry name" value="MAJOR FACILITATOR SUPERFAMILY"/>
    <property type="match status" value="1"/>
</dbReference>
<feature type="transmembrane region" description="Helical" evidence="6">
    <location>
        <begin position="53"/>
        <end position="74"/>
    </location>
</feature>
<evidence type="ECO:0000256" key="1">
    <source>
        <dbReference type="ARBA" id="ARBA00004651"/>
    </source>
</evidence>
<feature type="transmembrane region" description="Helical" evidence="6">
    <location>
        <begin position="174"/>
        <end position="193"/>
    </location>
</feature>
<dbReference type="Proteomes" id="UP000663608">
    <property type="component" value="Chromosome"/>
</dbReference>
<feature type="domain" description="Major facilitator superfamily (MFS) profile" evidence="7">
    <location>
        <begin position="20"/>
        <end position="473"/>
    </location>
</feature>
<feature type="transmembrane region" description="Helical" evidence="6">
    <location>
        <begin position="349"/>
        <end position="369"/>
    </location>
</feature>
<dbReference type="InterPro" id="IPR036259">
    <property type="entry name" value="MFS_trans_sf"/>
</dbReference>
<dbReference type="AlphaFoldDB" id="A0AA45KFH1"/>
<gene>
    <name evidence="8" type="ORF">JW886_07425</name>
</gene>
<evidence type="ECO:0000256" key="2">
    <source>
        <dbReference type="ARBA" id="ARBA00022448"/>
    </source>
</evidence>
<evidence type="ECO:0000256" key="4">
    <source>
        <dbReference type="ARBA" id="ARBA00022989"/>
    </source>
</evidence>
<dbReference type="PANTHER" id="PTHR23501:SF191">
    <property type="entry name" value="VACUOLAR BASIC AMINO ACID TRANSPORTER 4"/>
    <property type="match status" value="1"/>
</dbReference>
<protein>
    <submittedName>
        <fullName evidence="8">MFS transporter</fullName>
    </submittedName>
</protein>